<name>A0A5C5ZU22_9BACT</name>
<dbReference type="PANTHER" id="PTHR30558">
    <property type="entry name" value="EXBD MEMBRANE COMPONENT OF PMF-DRIVEN MACROMOLECULE IMPORT SYSTEM"/>
    <property type="match status" value="1"/>
</dbReference>
<keyword evidence="4 7" id="KW-0812">Transmembrane</keyword>
<protein>
    <submittedName>
        <fullName evidence="8">Biopolymer transport protein ExbD</fullName>
    </submittedName>
</protein>
<accession>A0A5C5ZU22</accession>
<gene>
    <name evidence="8" type="primary">exbD_1</name>
    <name evidence="8" type="ORF">Mal64_13280</name>
</gene>
<reference evidence="8 9" key="1">
    <citation type="submission" date="2019-02" db="EMBL/GenBank/DDBJ databases">
        <title>Deep-cultivation of Planctomycetes and their phenomic and genomic characterization uncovers novel biology.</title>
        <authorList>
            <person name="Wiegand S."/>
            <person name="Jogler M."/>
            <person name="Boedeker C."/>
            <person name="Pinto D."/>
            <person name="Vollmers J."/>
            <person name="Rivas-Marin E."/>
            <person name="Kohn T."/>
            <person name="Peeters S.H."/>
            <person name="Heuer A."/>
            <person name="Rast P."/>
            <person name="Oberbeckmann S."/>
            <person name="Bunk B."/>
            <person name="Jeske O."/>
            <person name="Meyerdierks A."/>
            <person name="Storesund J.E."/>
            <person name="Kallscheuer N."/>
            <person name="Luecker S."/>
            <person name="Lage O.M."/>
            <person name="Pohl T."/>
            <person name="Merkel B.J."/>
            <person name="Hornburger P."/>
            <person name="Mueller R.-W."/>
            <person name="Bruemmer F."/>
            <person name="Labrenz M."/>
            <person name="Spormann A.M."/>
            <person name="Op Den Camp H."/>
            <person name="Overmann J."/>
            <person name="Amann R."/>
            <person name="Jetten M.S.M."/>
            <person name="Mascher T."/>
            <person name="Medema M.H."/>
            <person name="Devos D.P."/>
            <person name="Kaster A.-K."/>
            <person name="Ovreas L."/>
            <person name="Rohde M."/>
            <person name="Galperin M.Y."/>
            <person name="Jogler C."/>
        </authorList>
    </citation>
    <scope>NUCLEOTIDE SEQUENCE [LARGE SCALE GENOMIC DNA]</scope>
    <source>
        <strain evidence="8 9">Mal64</strain>
    </source>
</reference>
<dbReference type="InterPro" id="IPR003400">
    <property type="entry name" value="ExbD"/>
</dbReference>
<dbReference type="EMBL" id="SJPQ01000001">
    <property type="protein sequence ID" value="TWT90929.1"/>
    <property type="molecule type" value="Genomic_DNA"/>
</dbReference>
<keyword evidence="7" id="KW-0653">Protein transport</keyword>
<comment type="similarity">
    <text evidence="2 7">Belongs to the ExbD/TolR family.</text>
</comment>
<evidence type="ECO:0000256" key="5">
    <source>
        <dbReference type="ARBA" id="ARBA00022989"/>
    </source>
</evidence>
<comment type="subcellular location">
    <subcellularLocation>
        <location evidence="1">Cell membrane</location>
        <topology evidence="1">Single-pass membrane protein</topology>
    </subcellularLocation>
    <subcellularLocation>
        <location evidence="7">Cell membrane</location>
        <topology evidence="7">Single-pass type II membrane protein</topology>
    </subcellularLocation>
</comment>
<keyword evidence="7" id="KW-0813">Transport</keyword>
<sequence length="125" mass="13524">MTPMIDVVFLLIIFFLVSSTLAKRETLLDLDLPTAASGRDSQADSTPHVTVNVDASGVVLLAGSPVQPAELLARLRAESERHEEGITVRVRSDRAADYASVEPVLAACAEAEVWNVVFAVYEDKQ</sequence>
<evidence type="ECO:0000256" key="7">
    <source>
        <dbReference type="RuleBase" id="RU003879"/>
    </source>
</evidence>
<proteinExistence type="inferred from homology"/>
<dbReference type="AlphaFoldDB" id="A0A5C5ZU22"/>
<evidence type="ECO:0000313" key="9">
    <source>
        <dbReference type="Proteomes" id="UP000315440"/>
    </source>
</evidence>
<keyword evidence="5" id="KW-1133">Transmembrane helix</keyword>
<dbReference type="Proteomes" id="UP000315440">
    <property type="component" value="Unassembled WGS sequence"/>
</dbReference>
<comment type="caution">
    <text evidence="8">The sequence shown here is derived from an EMBL/GenBank/DDBJ whole genome shotgun (WGS) entry which is preliminary data.</text>
</comment>
<organism evidence="8 9">
    <name type="scientific">Pseudobythopirellula maris</name>
    <dbReference type="NCBI Taxonomy" id="2527991"/>
    <lineage>
        <taxon>Bacteria</taxon>
        <taxon>Pseudomonadati</taxon>
        <taxon>Planctomycetota</taxon>
        <taxon>Planctomycetia</taxon>
        <taxon>Pirellulales</taxon>
        <taxon>Lacipirellulaceae</taxon>
        <taxon>Pseudobythopirellula</taxon>
    </lineage>
</organism>
<evidence type="ECO:0000256" key="6">
    <source>
        <dbReference type="ARBA" id="ARBA00023136"/>
    </source>
</evidence>
<dbReference type="Pfam" id="PF02472">
    <property type="entry name" value="ExbD"/>
    <property type="match status" value="1"/>
</dbReference>
<dbReference type="OrthoDB" id="287326at2"/>
<keyword evidence="6" id="KW-0472">Membrane</keyword>
<evidence type="ECO:0000256" key="3">
    <source>
        <dbReference type="ARBA" id="ARBA00022475"/>
    </source>
</evidence>
<dbReference type="GO" id="GO:0005886">
    <property type="term" value="C:plasma membrane"/>
    <property type="evidence" value="ECO:0007669"/>
    <property type="project" value="UniProtKB-SubCell"/>
</dbReference>
<dbReference type="PANTHER" id="PTHR30558:SF3">
    <property type="entry name" value="BIOPOLYMER TRANSPORT PROTEIN EXBD-RELATED"/>
    <property type="match status" value="1"/>
</dbReference>
<dbReference type="Gene3D" id="3.30.420.270">
    <property type="match status" value="1"/>
</dbReference>
<evidence type="ECO:0000256" key="2">
    <source>
        <dbReference type="ARBA" id="ARBA00005811"/>
    </source>
</evidence>
<dbReference type="GO" id="GO:0022857">
    <property type="term" value="F:transmembrane transporter activity"/>
    <property type="evidence" value="ECO:0007669"/>
    <property type="project" value="InterPro"/>
</dbReference>
<evidence type="ECO:0000256" key="1">
    <source>
        <dbReference type="ARBA" id="ARBA00004162"/>
    </source>
</evidence>
<keyword evidence="9" id="KW-1185">Reference proteome</keyword>
<evidence type="ECO:0000313" key="8">
    <source>
        <dbReference type="EMBL" id="TWT90929.1"/>
    </source>
</evidence>
<keyword evidence="3" id="KW-1003">Cell membrane</keyword>
<evidence type="ECO:0000256" key="4">
    <source>
        <dbReference type="ARBA" id="ARBA00022692"/>
    </source>
</evidence>
<dbReference type="GO" id="GO:0015031">
    <property type="term" value="P:protein transport"/>
    <property type="evidence" value="ECO:0007669"/>
    <property type="project" value="UniProtKB-KW"/>
</dbReference>